<evidence type="ECO:0000313" key="1">
    <source>
        <dbReference type="EMBL" id="HJB97634.1"/>
    </source>
</evidence>
<sequence>MLELQKYHYFEEGNSYAGQKTKDWERKLLLRYFVEPQKEESLLQVYAWTQDVCFDVAQEKQQREYPLSEEGLAQAVEWLENQYEQL</sequence>
<gene>
    <name evidence="1" type="ORF">H9710_03540</name>
</gene>
<organism evidence="1 2">
    <name type="scientific">Candidatus Acutalibacter pullicola</name>
    <dbReference type="NCBI Taxonomy" id="2838417"/>
    <lineage>
        <taxon>Bacteria</taxon>
        <taxon>Bacillati</taxon>
        <taxon>Bacillota</taxon>
        <taxon>Clostridia</taxon>
        <taxon>Eubacteriales</taxon>
        <taxon>Acutalibacteraceae</taxon>
        <taxon>Acutalibacter</taxon>
    </lineage>
</organism>
<dbReference type="Proteomes" id="UP000826793">
    <property type="component" value="Unassembled WGS sequence"/>
</dbReference>
<accession>A0A9D2SEL7</accession>
<protein>
    <submittedName>
        <fullName evidence="1">Uncharacterized protein</fullName>
    </submittedName>
</protein>
<evidence type="ECO:0000313" key="2">
    <source>
        <dbReference type="Proteomes" id="UP000826793"/>
    </source>
</evidence>
<reference evidence="1" key="2">
    <citation type="submission" date="2021-04" db="EMBL/GenBank/DDBJ databases">
        <authorList>
            <person name="Gilroy R."/>
        </authorList>
    </citation>
    <scope>NUCLEOTIDE SEQUENCE</scope>
    <source>
        <strain evidence="1">CHK185-1770</strain>
    </source>
</reference>
<reference evidence="1" key="1">
    <citation type="journal article" date="2021" name="PeerJ">
        <title>Extensive microbial diversity within the chicken gut microbiome revealed by metagenomics and culture.</title>
        <authorList>
            <person name="Gilroy R."/>
            <person name="Ravi A."/>
            <person name="Getino M."/>
            <person name="Pursley I."/>
            <person name="Horton D.L."/>
            <person name="Alikhan N.F."/>
            <person name="Baker D."/>
            <person name="Gharbi K."/>
            <person name="Hall N."/>
            <person name="Watson M."/>
            <person name="Adriaenssens E.M."/>
            <person name="Foster-Nyarko E."/>
            <person name="Jarju S."/>
            <person name="Secka A."/>
            <person name="Antonio M."/>
            <person name="Oren A."/>
            <person name="Chaudhuri R.R."/>
            <person name="La Ragione R."/>
            <person name="Hildebrand F."/>
            <person name="Pallen M.J."/>
        </authorList>
    </citation>
    <scope>NUCLEOTIDE SEQUENCE</scope>
    <source>
        <strain evidence="1">CHK185-1770</strain>
    </source>
</reference>
<dbReference type="AlphaFoldDB" id="A0A9D2SEL7"/>
<proteinExistence type="predicted"/>
<comment type="caution">
    <text evidence="1">The sequence shown here is derived from an EMBL/GenBank/DDBJ whole genome shotgun (WGS) entry which is preliminary data.</text>
</comment>
<name>A0A9D2SEL7_9FIRM</name>
<dbReference type="EMBL" id="DWXG01000032">
    <property type="protein sequence ID" value="HJB97634.1"/>
    <property type="molecule type" value="Genomic_DNA"/>
</dbReference>